<dbReference type="AlphaFoldDB" id="A0A8C2FEK1"/>
<proteinExistence type="predicted"/>
<dbReference type="Proteomes" id="UP000694701">
    <property type="component" value="Unplaced"/>
</dbReference>
<evidence type="ECO:0000313" key="2">
    <source>
        <dbReference type="Proteomes" id="UP000694701"/>
    </source>
</evidence>
<protein>
    <submittedName>
        <fullName evidence="1">Uncharacterized protein</fullName>
    </submittedName>
</protein>
<name>A0A8C2FEK1_CYPCA</name>
<organism evidence="1 2">
    <name type="scientific">Cyprinus carpio</name>
    <name type="common">Common carp</name>
    <dbReference type="NCBI Taxonomy" id="7962"/>
    <lineage>
        <taxon>Eukaryota</taxon>
        <taxon>Metazoa</taxon>
        <taxon>Chordata</taxon>
        <taxon>Craniata</taxon>
        <taxon>Vertebrata</taxon>
        <taxon>Euteleostomi</taxon>
        <taxon>Actinopterygii</taxon>
        <taxon>Neopterygii</taxon>
        <taxon>Teleostei</taxon>
        <taxon>Ostariophysi</taxon>
        <taxon>Cypriniformes</taxon>
        <taxon>Cyprinidae</taxon>
        <taxon>Cyprininae</taxon>
        <taxon>Cyprinus</taxon>
    </lineage>
</organism>
<dbReference type="Ensembl" id="ENSCCRT00020059590.1">
    <property type="protein sequence ID" value="ENSCCRP00020054430.1"/>
    <property type="gene ID" value="ENSCCRG00020024825.1"/>
</dbReference>
<accession>A0A8C2FEK1</accession>
<reference evidence="1" key="1">
    <citation type="submission" date="2025-08" db="UniProtKB">
        <authorList>
            <consortium name="Ensembl"/>
        </authorList>
    </citation>
    <scope>IDENTIFICATION</scope>
</reference>
<evidence type="ECO:0000313" key="1">
    <source>
        <dbReference type="Ensembl" id="ENSCCRP00020054430.1"/>
    </source>
</evidence>
<sequence>DGGQDADLEALQHGHQALAEVLQRRLGLLAQRLQLLGGLGVVLRQAAAALLERLQARGQPLAQVVAVGR</sequence>